<dbReference type="AlphaFoldDB" id="A0A0D3J4K2"/>
<keyword evidence="3" id="KW-1185">Reference proteome</keyword>
<evidence type="ECO:0008006" key="4">
    <source>
        <dbReference type="Google" id="ProtNLM"/>
    </source>
</evidence>
<name>A0A0D3J4K2_EMIH1</name>
<feature type="compositionally biased region" description="Basic residues" evidence="1">
    <location>
        <begin position="179"/>
        <end position="195"/>
    </location>
</feature>
<sequence>MSSTGGGADGRSDWAGDFACVECGRKRLTAAAFSKRSIERHRTANVPLKCTACVEAAAAKERAAAAAKAAAAPAPADGGGGEVVCSACCKPRPAGDFTRAQLQKGAKARCGDCVAAAGAAAAAAPSDAWEARYKEAKEAARKAEAVGTAAARLAAASKVAALEGERVTGLKPVVLGRGGRGRGSWRGRGGTRGRA</sequence>
<dbReference type="RefSeq" id="XP_005770866.1">
    <property type="nucleotide sequence ID" value="XM_005770809.1"/>
</dbReference>
<dbReference type="OMA" id="WAGNFDC"/>
<evidence type="ECO:0000313" key="2">
    <source>
        <dbReference type="EnsemblProtists" id="EOD18437"/>
    </source>
</evidence>
<protein>
    <recommendedName>
        <fullName evidence="4">Stc1 domain-containing protein</fullName>
    </recommendedName>
</protein>
<feature type="region of interest" description="Disordered" evidence="1">
    <location>
        <begin position="173"/>
        <end position="195"/>
    </location>
</feature>
<reference evidence="3" key="1">
    <citation type="journal article" date="2013" name="Nature">
        <title>Pan genome of the phytoplankton Emiliania underpins its global distribution.</title>
        <authorList>
            <person name="Read B.A."/>
            <person name="Kegel J."/>
            <person name="Klute M.J."/>
            <person name="Kuo A."/>
            <person name="Lefebvre S.C."/>
            <person name="Maumus F."/>
            <person name="Mayer C."/>
            <person name="Miller J."/>
            <person name="Monier A."/>
            <person name="Salamov A."/>
            <person name="Young J."/>
            <person name="Aguilar M."/>
            <person name="Claverie J.M."/>
            <person name="Frickenhaus S."/>
            <person name="Gonzalez K."/>
            <person name="Herman E.K."/>
            <person name="Lin Y.C."/>
            <person name="Napier J."/>
            <person name="Ogata H."/>
            <person name="Sarno A.F."/>
            <person name="Shmutz J."/>
            <person name="Schroeder D."/>
            <person name="de Vargas C."/>
            <person name="Verret F."/>
            <person name="von Dassow P."/>
            <person name="Valentin K."/>
            <person name="Van de Peer Y."/>
            <person name="Wheeler G."/>
            <person name="Dacks J.B."/>
            <person name="Delwiche C.F."/>
            <person name="Dyhrman S.T."/>
            <person name="Glockner G."/>
            <person name="John U."/>
            <person name="Richards T."/>
            <person name="Worden A.Z."/>
            <person name="Zhang X."/>
            <person name="Grigoriev I.V."/>
            <person name="Allen A.E."/>
            <person name="Bidle K."/>
            <person name="Borodovsky M."/>
            <person name="Bowler C."/>
            <person name="Brownlee C."/>
            <person name="Cock J.M."/>
            <person name="Elias M."/>
            <person name="Gladyshev V.N."/>
            <person name="Groth M."/>
            <person name="Guda C."/>
            <person name="Hadaegh A."/>
            <person name="Iglesias-Rodriguez M.D."/>
            <person name="Jenkins J."/>
            <person name="Jones B.M."/>
            <person name="Lawson T."/>
            <person name="Leese F."/>
            <person name="Lindquist E."/>
            <person name="Lobanov A."/>
            <person name="Lomsadze A."/>
            <person name="Malik S.B."/>
            <person name="Marsh M.E."/>
            <person name="Mackinder L."/>
            <person name="Mock T."/>
            <person name="Mueller-Roeber B."/>
            <person name="Pagarete A."/>
            <person name="Parker M."/>
            <person name="Probert I."/>
            <person name="Quesneville H."/>
            <person name="Raines C."/>
            <person name="Rensing S.A."/>
            <person name="Riano-Pachon D.M."/>
            <person name="Richier S."/>
            <person name="Rokitta S."/>
            <person name="Shiraiwa Y."/>
            <person name="Soanes D.M."/>
            <person name="van der Giezen M."/>
            <person name="Wahlund T.M."/>
            <person name="Williams B."/>
            <person name="Wilson W."/>
            <person name="Wolfe G."/>
            <person name="Wurch L.L."/>
        </authorList>
    </citation>
    <scope>NUCLEOTIDE SEQUENCE</scope>
</reference>
<dbReference type="eggNOG" id="ENOG502S951">
    <property type="taxonomic scope" value="Eukaryota"/>
</dbReference>
<proteinExistence type="predicted"/>
<evidence type="ECO:0000313" key="3">
    <source>
        <dbReference type="Proteomes" id="UP000013827"/>
    </source>
</evidence>
<dbReference type="PaxDb" id="2903-EOD18437"/>
<accession>A0A0D3J4K2</accession>
<organism evidence="2 3">
    <name type="scientific">Emiliania huxleyi (strain CCMP1516)</name>
    <dbReference type="NCBI Taxonomy" id="280463"/>
    <lineage>
        <taxon>Eukaryota</taxon>
        <taxon>Haptista</taxon>
        <taxon>Haptophyta</taxon>
        <taxon>Prymnesiophyceae</taxon>
        <taxon>Isochrysidales</taxon>
        <taxon>Noelaerhabdaceae</taxon>
        <taxon>Emiliania</taxon>
    </lineage>
</organism>
<dbReference type="EnsemblProtists" id="EOD18437">
    <property type="protein sequence ID" value="EOD18437"/>
    <property type="gene ID" value="EMIHUDRAFT_96154"/>
</dbReference>
<dbReference type="HOGENOM" id="CLU_1398688_0_0_1"/>
<evidence type="ECO:0000256" key="1">
    <source>
        <dbReference type="SAM" id="MobiDB-lite"/>
    </source>
</evidence>
<reference evidence="2" key="2">
    <citation type="submission" date="2024-10" db="UniProtKB">
        <authorList>
            <consortium name="EnsemblProtists"/>
        </authorList>
    </citation>
    <scope>IDENTIFICATION</scope>
</reference>
<dbReference type="KEGG" id="ehx:EMIHUDRAFT_96154"/>
<dbReference type="GeneID" id="19046438"/>
<dbReference type="Proteomes" id="UP000013827">
    <property type="component" value="Unassembled WGS sequence"/>
</dbReference>